<keyword evidence="3" id="KW-1185">Reference proteome</keyword>
<gene>
    <name evidence="2" type="ORF">AAHA92_13144</name>
</gene>
<feature type="compositionally biased region" description="Basic and acidic residues" evidence="1">
    <location>
        <begin position="181"/>
        <end position="192"/>
    </location>
</feature>
<dbReference type="PANTHER" id="PTHR36801">
    <property type="entry name" value="OS06G0150200 PROTEIN"/>
    <property type="match status" value="1"/>
</dbReference>
<accession>A0ABD1H7B8</accession>
<comment type="caution">
    <text evidence="2">The sequence shown here is derived from an EMBL/GenBank/DDBJ whole genome shotgun (WGS) entry which is preliminary data.</text>
</comment>
<feature type="region of interest" description="Disordered" evidence="1">
    <location>
        <begin position="53"/>
        <end position="86"/>
    </location>
</feature>
<organism evidence="2 3">
    <name type="scientific">Salvia divinorum</name>
    <name type="common">Maria pastora</name>
    <name type="synonym">Diviner's sage</name>
    <dbReference type="NCBI Taxonomy" id="28513"/>
    <lineage>
        <taxon>Eukaryota</taxon>
        <taxon>Viridiplantae</taxon>
        <taxon>Streptophyta</taxon>
        <taxon>Embryophyta</taxon>
        <taxon>Tracheophyta</taxon>
        <taxon>Spermatophyta</taxon>
        <taxon>Magnoliopsida</taxon>
        <taxon>eudicotyledons</taxon>
        <taxon>Gunneridae</taxon>
        <taxon>Pentapetalae</taxon>
        <taxon>asterids</taxon>
        <taxon>lamiids</taxon>
        <taxon>Lamiales</taxon>
        <taxon>Lamiaceae</taxon>
        <taxon>Nepetoideae</taxon>
        <taxon>Mentheae</taxon>
        <taxon>Salviinae</taxon>
        <taxon>Salvia</taxon>
        <taxon>Salvia subgen. Calosphace</taxon>
    </lineage>
</organism>
<feature type="compositionally biased region" description="Low complexity" evidence="1">
    <location>
        <begin position="60"/>
        <end position="69"/>
    </location>
</feature>
<name>A0ABD1H7B8_SALDI</name>
<sequence length="192" mass="21589">MTISFQTVSHICSVLFRKKRPPVEADDDDFFHDVMSDITFFPDDDDETLCSPDRLHHKSPAASPSAAGAGKHHMRTSSCVGNTHHHRSNSGVAKLVSSMSLRVMSTGAAASEKLGIRYFKHHEDSVWKKTIILGERCRVPKDDDEDELKLFDEKGHKIITYHPKSHSGLLQYSRQSTSSVDSDKDENLQRNL</sequence>
<evidence type="ECO:0000256" key="1">
    <source>
        <dbReference type="SAM" id="MobiDB-lite"/>
    </source>
</evidence>
<feature type="region of interest" description="Disordered" evidence="1">
    <location>
        <begin position="169"/>
        <end position="192"/>
    </location>
</feature>
<proteinExistence type="predicted"/>
<dbReference type="EMBL" id="JBEAFC010000006">
    <property type="protein sequence ID" value="KAL1552334.1"/>
    <property type="molecule type" value="Genomic_DNA"/>
</dbReference>
<dbReference type="AlphaFoldDB" id="A0ABD1H7B8"/>
<feature type="compositionally biased region" description="Polar residues" evidence="1">
    <location>
        <begin position="169"/>
        <end position="180"/>
    </location>
</feature>
<dbReference type="Proteomes" id="UP001567538">
    <property type="component" value="Unassembled WGS sequence"/>
</dbReference>
<evidence type="ECO:0000313" key="3">
    <source>
        <dbReference type="Proteomes" id="UP001567538"/>
    </source>
</evidence>
<dbReference type="PANTHER" id="PTHR36801:SF3">
    <property type="entry name" value="OS06G0150300 PROTEIN"/>
    <property type="match status" value="1"/>
</dbReference>
<protein>
    <submittedName>
        <fullName evidence="2">Uncharacterized protein</fullName>
    </submittedName>
</protein>
<evidence type="ECO:0000313" key="2">
    <source>
        <dbReference type="EMBL" id="KAL1552334.1"/>
    </source>
</evidence>
<reference evidence="2 3" key="1">
    <citation type="submission" date="2024-06" db="EMBL/GenBank/DDBJ databases">
        <title>A chromosome level genome sequence of Diviner's sage (Salvia divinorum).</title>
        <authorList>
            <person name="Ford S.A."/>
            <person name="Ro D.-K."/>
            <person name="Ness R.W."/>
            <person name="Phillips M.A."/>
        </authorList>
    </citation>
    <scope>NUCLEOTIDE SEQUENCE [LARGE SCALE GENOMIC DNA]</scope>
    <source>
        <strain evidence="2">SAF-2024a</strain>
        <tissue evidence="2">Leaf</tissue>
    </source>
</reference>